<evidence type="ECO:0000313" key="6">
    <source>
        <dbReference type="Proteomes" id="UP000198666"/>
    </source>
</evidence>
<evidence type="ECO:0000256" key="2">
    <source>
        <dbReference type="ARBA" id="ARBA00022603"/>
    </source>
</evidence>
<dbReference type="Proteomes" id="UP000198666">
    <property type="component" value="Unassembled WGS sequence"/>
</dbReference>
<dbReference type="NCBIfam" id="TIGR00186">
    <property type="entry name" value="rRNA_methyl_3"/>
    <property type="match status" value="1"/>
</dbReference>
<dbReference type="Pfam" id="PF08032">
    <property type="entry name" value="SpoU_sub_bind"/>
    <property type="match status" value="1"/>
</dbReference>
<dbReference type="EMBL" id="FMZB01000014">
    <property type="protein sequence ID" value="SDD59423.1"/>
    <property type="molecule type" value="Genomic_DNA"/>
</dbReference>
<dbReference type="GO" id="GO:0008173">
    <property type="term" value="F:RNA methyltransferase activity"/>
    <property type="evidence" value="ECO:0007669"/>
    <property type="project" value="InterPro"/>
</dbReference>
<dbReference type="InterPro" id="IPR029026">
    <property type="entry name" value="tRNA_m1G_MTases_N"/>
</dbReference>
<keyword evidence="6" id="KW-1185">Reference proteome</keyword>
<organism evidence="5 6">
    <name type="scientific">Terribacillus halophilus</name>
    <dbReference type="NCBI Taxonomy" id="361279"/>
    <lineage>
        <taxon>Bacteria</taxon>
        <taxon>Bacillati</taxon>
        <taxon>Bacillota</taxon>
        <taxon>Bacilli</taxon>
        <taxon>Bacillales</taxon>
        <taxon>Bacillaceae</taxon>
        <taxon>Terribacillus</taxon>
    </lineage>
</organism>
<dbReference type="GO" id="GO:0006396">
    <property type="term" value="P:RNA processing"/>
    <property type="evidence" value="ECO:0007669"/>
    <property type="project" value="InterPro"/>
</dbReference>
<dbReference type="SUPFAM" id="SSF55315">
    <property type="entry name" value="L30e-like"/>
    <property type="match status" value="1"/>
</dbReference>
<dbReference type="PANTHER" id="PTHR46429">
    <property type="entry name" value="23S RRNA (GUANOSINE-2'-O-)-METHYLTRANSFERASE RLMB"/>
    <property type="match status" value="1"/>
</dbReference>
<dbReference type="RefSeq" id="WP_093728597.1">
    <property type="nucleotide sequence ID" value="NZ_FMZB01000014.1"/>
</dbReference>
<dbReference type="GO" id="GO:0005829">
    <property type="term" value="C:cytosol"/>
    <property type="evidence" value="ECO:0007669"/>
    <property type="project" value="TreeGrafter"/>
</dbReference>
<sequence length="247" mass="27067">MADEWIIGKNPVTEALRSGRSINKIMVSEHLQPKTWQSIQELAKTHGTIVQKVPKRKLDQLIEGNHQGIVASVAAYEYSTVDDLFHVAEERGEEPFFIILDEMEDPHNLGSILRTADAVGAHGVIIPKRRSVSLTATVAKTSAGAIEYIPVARVTNLAKTIDQLKERNVWIAGTAAEGAIDYRRLDAVGAIALVIGNEGKGISRLVREKCDWTVSLPMQGKVTSLNASVAASLLMYEVNRQRHPLGE</sequence>
<evidence type="ECO:0000313" key="5">
    <source>
        <dbReference type="EMBL" id="SDD59423.1"/>
    </source>
</evidence>
<accession>A0A1G6W131</accession>
<dbReference type="GO" id="GO:0003723">
    <property type="term" value="F:RNA binding"/>
    <property type="evidence" value="ECO:0007669"/>
    <property type="project" value="InterPro"/>
</dbReference>
<gene>
    <name evidence="5" type="ORF">SAMN05421663_11481</name>
</gene>
<reference evidence="6" key="1">
    <citation type="submission" date="2016-10" db="EMBL/GenBank/DDBJ databases">
        <authorList>
            <person name="Varghese N."/>
            <person name="Submissions S."/>
        </authorList>
    </citation>
    <scope>NUCLEOTIDE SEQUENCE [LARGE SCALE GENOMIC DNA]</scope>
    <source>
        <strain evidence="6">DSM 21620</strain>
    </source>
</reference>
<dbReference type="InterPro" id="IPR029064">
    <property type="entry name" value="Ribosomal_eL30-like_sf"/>
</dbReference>
<evidence type="ECO:0000256" key="3">
    <source>
        <dbReference type="ARBA" id="ARBA00022679"/>
    </source>
</evidence>
<protein>
    <submittedName>
        <fullName evidence="5">23S rRNA (Guanosine2251-2'-O)-methyltransferase</fullName>
    </submittedName>
</protein>
<keyword evidence="2 5" id="KW-0489">Methyltransferase</keyword>
<comment type="similarity">
    <text evidence="1">Belongs to the class IV-like SAM-binding methyltransferase superfamily. RNA methyltransferase TrmH family.</text>
</comment>
<dbReference type="InterPro" id="IPR004441">
    <property type="entry name" value="rRNA_MeTrfase_TrmH"/>
</dbReference>
<dbReference type="STRING" id="361279.SAMN05421663_11481"/>
<proteinExistence type="inferred from homology"/>
<dbReference type="AlphaFoldDB" id="A0A1G6W131"/>
<name>A0A1G6W131_9BACI</name>
<evidence type="ECO:0000256" key="1">
    <source>
        <dbReference type="ARBA" id="ARBA00007228"/>
    </source>
</evidence>
<dbReference type="InterPro" id="IPR013123">
    <property type="entry name" value="SpoU_subst-bd"/>
</dbReference>
<dbReference type="CDD" id="cd18103">
    <property type="entry name" value="SpoU-like_RlmB"/>
    <property type="match status" value="1"/>
</dbReference>
<dbReference type="SUPFAM" id="SSF75217">
    <property type="entry name" value="alpha/beta knot"/>
    <property type="match status" value="1"/>
</dbReference>
<dbReference type="Pfam" id="PF00588">
    <property type="entry name" value="SpoU_methylase"/>
    <property type="match status" value="1"/>
</dbReference>
<dbReference type="GO" id="GO:0032259">
    <property type="term" value="P:methylation"/>
    <property type="evidence" value="ECO:0007669"/>
    <property type="project" value="UniProtKB-KW"/>
</dbReference>
<dbReference type="InterPro" id="IPR001537">
    <property type="entry name" value="SpoU_MeTrfase"/>
</dbReference>
<keyword evidence="3 5" id="KW-0808">Transferase</keyword>
<feature type="domain" description="RNA 2-O ribose methyltransferase substrate binding" evidence="4">
    <location>
        <begin position="5"/>
        <end position="79"/>
    </location>
</feature>
<evidence type="ECO:0000259" key="4">
    <source>
        <dbReference type="SMART" id="SM00967"/>
    </source>
</evidence>
<dbReference type="InterPro" id="IPR029028">
    <property type="entry name" value="Alpha/beta_knot_MTases"/>
</dbReference>
<dbReference type="PANTHER" id="PTHR46429:SF1">
    <property type="entry name" value="23S RRNA (GUANOSINE-2'-O-)-METHYLTRANSFERASE RLMB"/>
    <property type="match status" value="1"/>
</dbReference>
<dbReference type="Gene3D" id="3.40.1280.10">
    <property type="match status" value="1"/>
</dbReference>
<dbReference type="OrthoDB" id="9794400at2"/>
<dbReference type="Gene3D" id="3.30.1330.30">
    <property type="match status" value="1"/>
</dbReference>
<dbReference type="SMART" id="SM00967">
    <property type="entry name" value="SpoU_sub_bind"/>
    <property type="match status" value="1"/>
</dbReference>
<dbReference type="FunFam" id="3.40.1280.10:FF:000008">
    <property type="entry name" value="Group 3 RNA methyltransferase TrmH"/>
    <property type="match status" value="1"/>
</dbReference>